<evidence type="ECO:0000256" key="4">
    <source>
        <dbReference type="ARBA" id="ARBA00022989"/>
    </source>
</evidence>
<dbReference type="Proteomes" id="UP000241769">
    <property type="component" value="Unassembled WGS sequence"/>
</dbReference>
<evidence type="ECO:0000256" key="7">
    <source>
        <dbReference type="SAM" id="Phobius"/>
    </source>
</evidence>
<dbReference type="PANTHER" id="PTHR43243:SF4">
    <property type="entry name" value="CATIONIC AMINO ACID TRANSPORTER 4"/>
    <property type="match status" value="1"/>
</dbReference>
<name>A0A2P6N6F5_9EUKA</name>
<protein>
    <recommendedName>
        <fullName evidence="8">Cationic amino acid transporter C-terminal domain-containing protein</fullName>
    </recommendedName>
</protein>
<feature type="transmembrane region" description="Helical" evidence="7">
    <location>
        <begin position="451"/>
        <end position="469"/>
    </location>
</feature>
<dbReference type="STRING" id="1890364.A0A2P6N6F5"/>
<organism evidence="9 10">
    <name type="scientific">Planoprotostelium fungivorum</name>
    <dbReference type="NCBI Taxonomy" id="1890364"/>
    <lineage>
        <taxon>Eukaryota</taxon>
        <taxon>Amoebozoa</taxon>
        <taxon>Evosea</taxon>
        <taxon>Variosea</taxon>
        <taxon>Cavosteliida</taxon>
        <taxon>Cavosteliaceae</taxon>
        <taxon>Planoprotostelium</taxon>
    </lineage>
</organism>
<keyword evidence="5 7" id="KW-0472">Membrane</keyword>
<evidence type="ECO:0000256" key="5">
    <source>
        <dbReference type="ARBA" id="ARBA00023136"/>
    </source>
</evidence>
<evidence type="ECO:0000256" key="6">
    <source>
        <dbReference type="SAM" id="MobiDB-lite"/>
    </source>
</evidence>
<evidence type="ECO:0000256" key="3">
    <source>
        <dbReference type="ARBA" id="ARBA00022692"/>
    </source>
</evidence>
<feature type="transmembrane region" description="Helical" evidence="7">
    <location>
        <begin position="162"/>
        <end position="182"/>
    </location>
</feature>
<feature type="transmembrane region" description="Helical" evidence="7">
    <location>
        <begin position="516"/>
        <end position="537"/>
    </location>
</feature>
<dbReference type="Gene3D" id="1.20.1740.10">
    <property type="entry name" value="Amino acid/polyamine transporter I"/>
    <property type="match status" value="1"/>
</dbReference>
<sequence length="585" mass="64112">MRLDLGDLARRLRRRKHFSPDHAQGAGKLQRTLSVIDVTAVGLGQIIGAGIFVLAGVAAKKYAGPGVILSFVASGTACIFSALCYAEFASRSPTTGSAYGRINSVDHWVGPYAGGGERAKTRSKGIQYAVAAATVARGWSGYAVAFFAGFGVTVPEGYYYYYYYHPSSAVLILLITLILCLGAKDSTRFNLILVILTILIIFGIIGVGTMHWNFDNWKPFLPKGVPGIFAGASVIFFAYVGFDTATTMAEEMKNPRRDLPIAVISSLVISILLYVSVAATMTLMVPTMEINEDSPLASAFAQKGQPWMEVIISVGASAALITTCFNSILGMSRIYYAMARDGLLFPIFARFQLWSKTGAPVISTLITGSFAIFCALVFDIEMLADMVSIGTLLAFTIVCASVLKLRYDEPVNTVHRLTVLHFPSHWNLYHERLAAWSYSGSTHSRIESNSLSIFFAVIMTINVGAFFSLRKISNSKIREDTKIAFVTPLVPIVPIAGMLSNIYLMSNLSDMTWLRLSAFLVQGLSILKILPVSCFFFSSANRDTETHPHSPSQEYAQSDEMEDYPNLDDVAEWNQHNAKKFCENK</sequence>
<comment type="caution">
    <text evidence="9">The sequence shown here is derived from an EMBL/GenBank/DDBJ whole genome shotgun (WGS) entry which is preliminary data.</text>
</comment>
<dbReference type="AlphaFoldDB" id="A0A2P6N6F5"/>
<feature type="transmembrane region" description="Helical" evidence="7">
    <location>
        <begin position="189"/>
        <end position="212"/>
    </location>
</feature>
<feature type="domain" description="Cationic amino acid transporter C-terminal" evidence="8">
    <location>
        <begin position="485"/>
        <end position="525"/>
    </location>
</feature>
<dbReference type="EMBL" id="MDYQ01000181">
    <property type="protein sequence ID" value="PRP79517.1"/>
    <property type="molecule type" value="Genomic_DNA"/>
</dbReference>
<dbReference type="InParanoid" id="A0A2P6N6F5"/>
<gene>
    <name evidence="9" type="ORF">PROFUN_12708</name>
</gene>
<dbReference type="GO" id="GO:0015171">
    <property type="term" value="F:amino acid transmembrane transporter activity"/>
    <property type="evidence" value="ECO:0007669"/>
    <property type="project" value="TreeGrafter"/>
</dbReference>
<feature type="transmembrane region" description="Helical" evidence="7">
    <location>
        <begin position="128"/>
        <end position="150"/>
    </location>
</feature>
<proteinExistence type="predicted"/>
<dbReference type="Pfam" id="PF13906">
    <property type="entry name" value="AA_permease_C"/>
    <property type="match status" value="1"/>
</dbReference>
<feature type="region of interest" description="Disordered" evidence="6">
    <location>
        <begin position="542"/>
        <end position="561"/>
    </location>
</feature>
<keyword evidence="10" id="KW-1185">Reference proteome</keyword>
<dbReference type="InterPro" id="IPR002293">
    <property type="entry name" value="AA/rel_permease1"/>
</dbReference>
<dbReference type="PANTHER" id="PTHR43243">
    <property type="entry name" value="INNER MEMBRANE TRANSPORTER YGJI-RELATED"/>
    <property type="match status" value="1"/>
</dbReference>
<dbReference type="GO" id="GO:0005886">
    <property type="term" value="C:plasma membrane"/>
    <property type="evidence" value="ECO:0007669"/>
    <property type="project" value="TreeGrafter"/>
</dbReference>
<feature type="transmembrane region" description="Helical" evidence="7">
    <location>
        <begin position="263"/>
        <end position="287"/>
    </location>
</feature>
<dbReference type="Pfam" id="PF13520">
    <property type="entry name" value="AA_permease_2"/>
    <property type="match status" value="1"/>
</dbReference>
<feature type="transmembrane region" description="Helical" evidence="7">
    <location>
        <begin position="65"/>
        <end position="86"/>
    </location>
</feature>
<feature type="transmembrane region" description="Helical" evidence="7">
    <location>
        <begin position="224"/>
        <end position="242"/>
    </location>
</feature>
<dbReference type="OrthoDB" id="5982228at2759"/>
<comment type="subcellular location">
    <subcellularLocation>
        <location evidence="1">Membrane</location>
        <topology evidence="1">Multi-pass membrane protein</topology>
    </subcellularLocation>
</comment>
<evidence type="ECO:0000259" key="8">
    <source>
        <dbReference type="Pfam" id="PF13906"/>
    </source>
</evidence>
<feature type="transmembrane region" description="Helical" evidence="7">
    <location>
        <begin position="307"/>
        <end position="329"/>
    </location>
</feature>
<feature type="transmembrane region" description="Helical" evidence="7">
    <location>
        <begin position="38"/>
        <end position="59"/>
    </location>
</feature>
<keyword evidence="2" id="KW-0813">Transport</keyword>
<evidence type="ECO:0000313" key="9">
    <source>
        <dbReference type="EMBL" id="PRP79517.1"/>
    </source>
</evidence>
<accession>A0A2P6N6F5</accession>
<keyword evidence="4 7" id="KW-1133">Transmembrane helix</keyword>
<reference evidence="9 10" key="1">
    <citation type="journal article" date="2018" name="Genome Biol. Evol.">
        <title>Multiple Roots of Fruiting Body Formation in Amoebozoa.</title>
        <authorList>
            <person name="Hillmann F."/>
            <person name="Forbes G."/>
            <person name="Novohradska S."/>
            <person name="Ferling I."/>
            <person name="Riege K."/>
            <person name="Groth M."/>
            <person name="Westermann M."/>
            <person name="Marz M."/>
            <person name="Spaller T."/>
            <person name="Winckler T."/>
            <person name="Schaap P."/>
            <person name="Glockner G."/>
        </authorList>
    </citation>
    <scope>NUCLEOTIDE SEQUENCE [LARGE SCALE GENOMIC DNA]</scope>
    <source>
        <strain evidence="9 10">Jena</strain>
    </source>
</reference>
<feature type="transmembrane region" description="Helical" evidence="7">
    <location>
        <begin position="359"/>
        <end position="378"/>
    </location>
</feature>
<keyword evidence="3 7" id="KW-0812">Transmembrane</keyword>
<dbReference type="InterPro" id="IPR029485">
    <property type="entry name" value="CAT_C"/>
</dbReference>
<feature type="transmembrane region" description="Helical" evidence="7">
    <location>
        <begin position="481"/>
        <end position="504"/>
    </location>
</feature>
<evidence type="ECO:0000256" key="2">
    <source>
        <dbReference type="ARBA" id="ARBA00022448"/>
    </source>
</evidence>
<evidence type="ECO:0000313" key="10">
    <source>
        <dbReference type="Proteomes" id="UP000241769"/>
    </source>
</evidence>
<evidence type="ECO:0000256" key="1">
    <source>
        <dbReference type="ARBA" id="ARBA00004141"/>
    </source>
</evidence>